<reference evidence="1" key="1">
    <citation type="submission" date="2021-01" db="EMBL/GenBank/DDBJ databases">
        <title>Whole genome shotgun sequence of Actinoplanes rishiriensis NBRC 108556.</title>
        <authorList>
            <person name="Komaki H."/>
            <person name="Tamura T."/>
        </authorList>
    </citation>
    <scope>NUCLEOTIDE SEQUENCE</scope>
    <source>
        <strain evidence="1">NBRC 108556</strain>
    </source>
</reference>
<organism evidence="1 2">
    <name type="scientific">Paractinoplanes rishiriensis</name>
    <dbReference type="NCBI Taxonomy" id="1050105"/>
    <lineage>
        <taxon>Bacteria</taxon>
        <taxon>Bacillati</taxon>
        <taxon>Actinomycetota</taxon>
        <taxon>Actinomycetes</taxon>
        <taxon>Micromonosporales</taxon>
        <taxon>Micromonosporaceae</taxon>
        <taxon>Paractinoplanes</taxon>
    </lineage>
</organism>
<dbReference type="EMBL" id="BOMV01000063">
    <property type="protein sequence ID" value="GIE98513.1"/>
    <property type="molecule type" value="Genomic_DNA"/>
</dbReference>
<comment type="caution">
    <text evidence="1">The sequence shown here is derived from an EMBL/GenBank/DDBJ whole genome shotgun (WGS) entry which is preliminary data.</text>
</comment>
<accession>A0A919MX45</accession>
<keyword evidence="2" id="KW-1185">Reference proteome</keyword>
<sequence length="68" mass="7142">MRTLTGIVTAGVEPGCLLLDDYLLVGGDREVIRAGARLEVTGRVVPDLMTTCQQGTPFVVASARPVAD</sequence>
<dbReference type="Proteomes" id="UP000636960">
    <property type="component" value="Unassembled WGS sequence"/>
</dbReference>
<proteinExistence type="predicted"/>
<evidence type="ECO:0000313" key="2">
    <source>
        <dbReference type="Proteomes" id="UP000636960"/>
    </source>
</evidence>
<evidence type="ECO:0000313" key="1">
    <source>
        <dbReference type="EMBL" id="GIE98513.1"/>
    </source>
</evidence>
<protein>
    <submittedName>
        <fullName evidence="1">Uncharacterized protein</fullName>
    </submittedName>
</protein>
<dbReference type="AlphaFoldDB" id="A0A919MX45"/>
<name>A0A919MX45_9ACTN</name>
<gene>
    <name evidence="1" type="ORF">Ari01nite_59780</name>
</gene>